<dbReference type="GeneID" id="5409827"/>
<dbReference type="InterPro" id="IPR058533">
    <property type="entry name" value="Cation_efflux_TM"/>
</dbReference>
<feature type="domain" description="Cation efflux protein cytoplasmic" evidence="11">
    <location>
        <begin position="219"/>
        <end position="281"/>
    </location>
</feature>
<dbReference type="STRING" id="456442.Mboo_0978"/>
<keyword evidence="3" id="KW-0813">Transport</keyword>
<dbReference type="NCBIfam" id="TIGR01297">
    <property type="entry name" value="CDF"/>
    <property type="match status" value="1"/>
</dbReference>
<dbReference type="GO" id="GO:0005385">
    <property type="term" value="F:zinc ion transmembrane transporter activity"/>
    <property type="evidence" value="ECO:0007669"/>
    <property type="project" value="TreeGrafter"/>
</dbReference>
<dbReference type="SUPFAM" id="SSF161111">
    <property type="entry name" value="Cation efflux protein transmembrane domain-like"/>
    <property type="match status" value="1"/>
</dbReference>
<dbReference type="SUPFAM" id="SSF160240">
    <property type="entry name" value="Cation efflux protein cytoplasmic domain-like"/>
    <property type="match status" value="1"/>
</dbReference>
<evidence type="ECO:0000256" key="8">
    <source>
        <dbReference type="SAM" id="MobiDB-lite"/>
    </source>
</evidence>
<dbReference type="Proteomes" id="UP000002408">
    <property type="component" value="Chromosome"/>
</dbReference>
<dbReference type="InterPro" id="IPR036837">
    <property type="entry name" value="Cation_efflux_CTD_sf"/>
</dbReference>
<reference evidence="13" key="1">
    <citation type="journal article" date="2015" name="Microbiology">
        <title>Genome of Methanoregula boonei 6A8 reveals adaptations to oligotrophic peatland environments.</title>
        <authorList>
            <person name="Braeuer S."/>
            <person name="Cadillo-Quiroz H."/>
            <person name="Kyrpides N."/>
            <person name="Woyke T."/>
            <person name="Goodwin L."/>
            <person name="Detter C."/>
            <person name="Podell S."/>
            <person name="Yavitt J.B."/>
            <person name="Zinder S.H."/>
        </authorList>
    </citation>
    <scope>NUCLEOTIDE SEQUENCE [LARGE SCALE GENOMIC DNA]</scope>
    <source>
        <strain evidence="13">DSM 21154 / JCM 14090 / 6A8</strain>
    </source>
</reference>
<dbReference type="eggNOG" id="arCOG01477">
    <property type="taxonomic scope" value="Archaea"/>
</dbReference>
<dbReference type="HOGENOM" id="CLU_013430_0_0_2"/>
<comment type="subcellular location">
    <subcellularLocation>
        <location evidence="1">Membrane</location>
        <topology evidence="1">Multi-pass membrane protein</topology>
    </subcellularLocation>
</comment>
<feature type="transmembrane region" description="Helical" evidence="9">
    <location>
        <begin position="192"/>
        <end position="214"/>
    </location>
</feature>
<evidence type="ECO:0000256" key="5">
    <source>
        <dbReference type="ARBA" id="ARBA00022989"/>
    </source>
</evidence>
<evidence type="ECO:0000256" key="4">
    <source>
        <dbReference type="ARBA" id="ARBA00022692"/>
    </source>
</evidence>
<feature type="domain" description="Cation efflux protein transmembrane" evidence="10">
    <location>
        <begin position="25"/>
        <end position="214"/>
    </location>
</feature>
<evidence type="ECO:0000256" key="7">
    <source>
        <dbReference type="ARBA" id="ARBA00023136"/>
    </source>
</evidence>
<name>A7I6Y5_METB6</name>
<evidence type="ECO:0000313" key="12">
    <source>
        <dbReference type="EMBL" id="ABS55496.1"/>
    </source>
</evidence>
<keyword evidence="5 9" id="KW-1133">Transmembrane helix</keyword>
<dbReference type="OrthoDB" id="269083at2157"/>
<protein>
    <submittedName>
        <fullName evidence="12">Cation diffusion facilitator family transporter</fullName>
    </submittedName>
</protein>
<evidence type="ECO:0000259" key="10">
    <source>
        <dbReference type="Pfam" id="PF01545"/>
    </source>
</evidence>
<dbReference type="EMBL" id="CP000780">
    <property type="protein sequence ID" value="ABS55496.1"/>
    <property type="molecule type" value="Genomic_DNA"/>
</dbReference>
<feature type="transmembrane region" description="Helical" evidence="9">
    <location>
        <begin position="158"/>
        <end position="180"/>
    </location>
</feature>
<keyword evidence="13" id="KW-1185">Reference proteome</keyword>
<dbReference type="KEGG" id="mbn:Mboo_0978"/>
<dbReference type="Pfam" id="PF01545">
    <property type="entry name" value="Cation_efflux"/>
    <property type="match status" value="1"/>
</dbReference>
<keyword evidence="7 9" id="KW-0472">Membrane</keyword>
<dbReference type="Gene3D" id="1.20.1510.10">
    <property type="entry name" value="Cation efflux protein transmembrane domain"/>
    <property type="match status" value="1"/>
</dbReference>
<dbReference type="PANTHER" id="PTHR11562">
    <property type="entry name" value="CATION EFFLUX PROTEIN/ ZINC TRANSPORTER"/>
    <property type="match status" value="1"/>
</dbReference>
<dbReference type="InterPro" id="IPR027469">
    <property type="entry name" value="Cation_efflux_TMD_sf"/>
</dbReference>
<evidence type="ECO:0000313" key="13">
    <source>
        <dbReference type="Proteomes" id="UP000002408"/>
    </source>
</evidence>
<dbReference type="InterPro" id="IPR002524">
    <property type="entry name" value="Cation_efflux"/>
</dbReference>
<accession>A7I6Y5</accession>
<dbReference type="PANTHER" id="PTHR11562:SF17">
    <property type="entry name" value="RE54080P-RELATED"/>
    <property type="match status" value="1"/>
</dbReference>
<dbReference type="InterPro" id="IPR050681">
    <property type="entry name" value="CDF/SLC30A"/>
</dbReference>
<keyword evidence="4 9" id="KW-0812">Transmembrane</keyword>
<evidence type="ECO:0000256" key="3">
    <source>
        <dbReference type="ARBA" id="ARBA00022448"/>
    </source>
</evidence>
<feature type="compositionally biased region" description="Basic and acidic residues" evidence="8">
    <location>
        <begin position="1"/>
        <end position="16"/>
    </location>
</feature>
<organism evidence="12 13">
    <name type="scientific">Methanoregula boonei (strain DSM 21154 / JCM 14090 / 6A8)</name>
    <dbReference type="NCBI Taxonomy" id="456442"/>
    <lineage>
        <taxon>Archaea</taxon>
        <taxon>Methanobacteriati</taxon>
        <taxon>Methanobacteriota</taxon>
        <taxon>Stenosarchaea group</taxon>
        <taxon>Methanomicrobia</taxon>
        <taxon>Methanomicrobiales</taxon>
        <taxon>Methanoregulaceae</taxon>
        <taxon>Methanoregula</taxon>
    </lineage>
</organism>
<feature type="transmembrane region" description="Helical" evidence="9">
    <location>
        <begin position="27"/>
        <end position="46"/>
    </location>
</feature>
<feature type="transmembrane region" description="Helical" evidence="9">
    <location>
        <begin position="127"/>
        <end position="146"/>
    </location>
</feature>
<dbReference type="Pfam" id="PF16916">
    <property type="entry name" value="ZT_dimer"/>
    <property type="match status" value="1"/>
</dbReference>
<dbReference type="GO" id="GO:0005886">
    <property type="term" value="C:plasma membrane"/>
    <property type="evidence" value="ECO:0007669"/>
    <property type="project" value="TreeGrafter"/>
</dbReference>
<sequence>MDCPDHTHDHSQDHSHTHNSRKKPLKLAIALTALIFVAEIIGGYLSGSLSLLGDGAHMLQDVVALGLSLGAMTMAERLPTPTRTFGYHRLEIAAAVINGLLLIGVSALIILEALARFSHPSPVNSTLMLAVALVGLVANAISAFVLHGSHDLNTRSAFLHVIGDLLSSLAVIVAALWIALTGQTVVDPLLGLAISVLILFSSFSILAESFRILLQFAPRDVPIEDVIAAMESVPGVSGVHNVHLWTLCSNINVLDAHVYCCENDPETREQIKEEIKHRLEHFRIGHSTLEFECRECSDCRVLRELHDEPGEGHRHDG</sequence>
<dbReference type="AlphaFoldDB" id="A7I6Y5"/>
<gene>
    <name evidence="12" type="ordered locus">Mboo_0978</name>
</gene>
<comment type="similarity">
    <text evidence="2">Belongs to the cation diffusion facilitator (CDF) transporter (TC 2.A.4) family. SLC30A subfamily.</text>
</comment>
<feature type="region of interest" description="Disordered" evidence="8">
    <location>
        <begin position="1"/>
        <end position="20"/>
    </location>
</feature>
<evidence type="ECO:0000256" key="6">
    <source>
        <dbReference type="ARBA" id="ARBA00023065"/>
    </source>
</evidence>
<proteinExistence type="inferred from homology"/>
<dbReference type="InterPro" id="IPR027470">
    <property type="entry name" value="Cation_efflux_CTD"/>
</dbReference>
<feature type="transmembrane region" description="Helical" evidence="9">
    <location>
        <begin position="90"/>
        <end position="115"/>
    </location>
</feature>
<evidence type="ECO:0000256" key="2">
    <source>
        <dbReference type="ARBA" id="ARBA00008873"/>
    </source>
</evidence>
<evidence type="ECO:0000256" key="1">
    <source>
        <dbReference type="ARBA" id="ARBA00004141"/>
    </source>
</evidence>
<evidence type="ECO:0000256" key="9">
    <source>
        <dbReference type="SAM" id="Phobius"/>
    </source>
</evidence>
<keyword evidence="6" id="KW-0406">Ion transport</keyword>
<evidence type="ECO:0000259" key="11">
    <source>
        <dbReference type="Pfam" id="PF16916"/>
    </source>
</evidence>
<dbReference type="RefSeq" id="WP_012106521.1">
    <property type="nucleotide sequence ID" value="NC_009712.1"/>
</dbReference>